<keyword evidence="1" id="KW-1133">Transmembrane helix</keyword>
<gene>
    <name evidence="3" type="ORF">ATE48_05025</name>
</gene>
<dbReference type="AlphaFoldDB" id="A0A1B1AFI6"/>
<evidence type="ECO:0000259" key="2">
    <source>
        <dbReference type="Pfam" id="PF07811"/>
    </source>
</evidence>
<evidence type="ECO:0000313" key="4">
    <source>
        <dbReference type="Proteomes" id="UP000092498"/>
    </source>
</evidence>
<reference evidence="3 4" key="1">
    <citation type="submission" date="2015-11" db="EMBL/GenBank/DDBJ databases">
        <title>Whole-Genome Sequence of Candidatus Oderbacter manganicum from the National Park Lower Oder Valley, Germany.</title>
        <authorList>
            <person name="Braun B."/>
            <person name="Liere K."/>
            <person name="Szewzyk U."/>
        </authorList>
    </citation>
    <scope>NUCLEOTIDE SEQUENCE [LARGE SCALE GENOMIC DNA]</scope>
    <source>
        <strain evidence="3 4">OTSz_A_272</strain>
    </source>
</reference>
<keyword evidence="1" id="KW-0812">Transmembrane</keyword>
<evidence type="ECO:0000313" key="3">
    <source>
        <dbReference type="EMBL" id="ANP45318.1"/>
    </source>
</evidence>
<name>A0A1B1AFI6_9PROT</name>
<feature type="domain" description="TadE-like" evidence="2">
    <location>
        <begin position="16"/>
        <end position="56"/>
    </location>
</feature>
<evidence type="ECO:0000256" key="1">
    <source>
        <dbReference type="SAM" id="Phobius"/>
    </source>
</evidence>
<dbReference type="STRING" id="1759059.ATE48_05025"/>
<sequence>MKVIQRLRQFARANEGVAALEFAIIAPLLMVPLLLGSVDLVDVMGANKRAQNAASSLADVVARDTEISNAELSSMWQALDVLMYPDSSAAMEMRISSISIVNASTARVMWSEGHGGMSARQAGTTVALDSRMMTVGSSVIMVESAYKYDAPLGFLFQNQIRMTHNAYRRSRLVDPIPRVA</sequence>
<dbReference type="Proteomes" id="UP000092498">
    <property type="component" value="Chromosome"/>
</dbReference>
<proteinExistence type="predicted"/>
<feature type="transmembrane region" description="Helical" evidence="1">
    <location>
        <begin position="20"/>
        <end position="41"/>
    </location>
</feature>
<dbReference type="OrthoDB" id="7189296at2"/>
<organism evidence="3 4">
    <name type="scientific">Candidatus Viadribacter manganicus</name>
    <dbReference type="NCBI Taxonomy" id="1759059"/>
    <lineage>
        <taxon>Bacteria</taxon>
        <taxon>Pseudomonadati</taxon>
        <taxon>Pseudomonadota</taxon>
        <taxon>Alphaproteobacteria</taxon>
        <taxon>Hyphomonadales</taxon>
        <taxon>Hyphomonadaceae</taxon>
        <taxon>Candidatus Viadribacter</taxon>
    </lineage>
</organism>
<protein>
    <recommendedName>
        <fullName evidence="2">TadE-like domain-containing protein</fullName>
    </recommendedName>
</protein>
<dbReference type="KEGG" id="cbot:ATE48_05025"/>
<dbReference type="Pfam" id="PF07811">
    <property type="entry name" value="TadE"/>
    <property type="match status" value="1"/>
</dbReference>
<dbReference type="InterPro" id="IPR012495">
    <property type="entry name" value="TadE-like_dom"/>
</dbReference>
<keyword evidence="1" id="KW-0472">Membrane</keyword>
<dbReference type="InParanoid" id="A0A1B1AFI6"/>
<dbReference type="RefSeq" id="WP_066768434.1">
    <property type="nucleotide sequence ID" value="NZ_CP013244.1"/>
</dbReference>
<keyword evidence="4" id="KW-1185">Reference proteome</keyword>
<dbReference type="EMBL" id="CP013244">
    <property type="protein sequence ID" value="ANP45318.1"/>
    <property type="molecule type" value="Genomic_DNA"/>
</dbReference>
<accession>A0A1B1AFI6</accession>